<accession>F0WI79</accession>
<proteinExistence type="predicted"/>
<evidence type="ECO:0000313" key="1">
    <source>
        <dbReference type="EMBL" id="CCA20958.1"/>
    </source>
</evidence>
<dbReference type="InterPro" id="IPR016897">
    <property type="entry name" value="SKP1"/>
</dbReference>
<organism evidence="1">
    <name type="scientific">Albugo laibachii Nc14</name>
    <dbReference type="NCBI Taxonomy" id="890382"/>
    <lineage>
        <taxon>Eukaryota</taxon>
        <taxon>Sar</taxon>
        <taxon>Stramenopiles</taxon>
        <taxon>Oomycota</taxon>
        <taxon>Peronosporomycetes</taxon>
        <taxon>Albuginales</taxon>
        <taxon>Albuginaceae</taxon>
        <taxon>Albugo</taxon>
    </lineage>
</organism>
<dbReference type="InterPro" id="IPR036296">
    <property type="entry name" value="SKP1-like_dim_sf"/>
</dbReference>
<dbReference type="SUPFAM" id="SSF81382">
    <property type="entry name" value="Skp1 dimerisation domain-like"/>
    <property type="match status" value="1"/>
</dbReference>
<dbReference type="HOGENOM" id="CLU_050785_0_0_1"/>
<sequence>MPNSVIQRSSVHPYLYDPLPLEMSKLGDTEIFMRCCAGHENEEHSVKGEYEGNSSALTFVLECMDGREVRVAYQEAMMSPTLWMFMQTIEKEIAGDALHEHRVPMLDVPSHSVELALYYCRCLYQAQIEGHDAALHLWKQEFFGLDSKTLCDLAKIASQLDIQPLIDDTCSAIAQIMSTTGAADEIREKFALGELPADADQLFGLDVIARDSEIEQSDQPSIEELLEFINGKTGSHQNVEFSPSSESLSTTVESMVVKKKKKKKKNRTKKSTVESVDVSSFACNSDVNKAVNHAENVANKMELARQDPNAIFEESKFEDEEDEEVAKQIELFRQSLESAHLEIKQCIHTDKPKPRLHFAPGKIFSKH</sequence>
<protein>
    <submittedName>
        <fullName evidence="1">Uncharacterized protein AlNc14C108G6286</fullName>
    </submittedName>
</protein>
<dbReference type="EMBL" id="FR824153">
    <property type="protein sequence ID" value="CCA20958.1"/>
    <property type="molecule type" value="Genomic_DNA"/>
</dbReference>
<dbReference type="InterPro" id="IPR011333">
    <property type="entry name" value="SKP1/BTB/POZ_sf"/>
</dbReference>
<dbReference type="AlphaFoldDB" id="F0WI79"/>
<dbReference type="GO" id="GO:0006511">
    <property type="term" value="P:ubiquitin-dependent protein catabolic process"/>
    <property type="evidence" value="ECO:0007669"/>
    <property type="project" value="InterPro"/>
</dbReference>
<dbReference type="Gene3D" id="3.30.710.10">
    <property type="entry name" value="Potassium Channel Kv1.1, Chain A"/>
    <property type="match status" value="1"/>
</dbReference>
<name>F0WI79_9STRA</name>
<reference evidence="1" key="2">
    <citation type="submission" date="2011-02" db="EMBL/GenBank/DDBJ databases">
        <authorList>
            <person name="MacLean D."/>
        </authorList>
    </citation>
    <scope>NUCLEOTIDE SEQUENCE</scope>
</reference>
<dbReference type="PANTHER" id="PTHR11165">
    <property type="entry name" value="SKP1"/>
    <property type="match status" value="1"/>
</dbReference>
<reference evidence="1" key="1">
    <citation type="journal article" date="2011" name="PLoS Biol.">
        <title>Gene gain and loss during evolution of obligate parasitism in the white rust pathogen of Arabidopsis thaliana.</title>
        <authorList>
            <person name="Kemen E."/>
            <person name="Gardiner A."/>
            <person name="Schultz-Larsen T."/>
            <person name="Kemen A.C."/>
            <person name="Balmuth A.L."/>
            <person name="Robert-Seilaniantz A."/>
            <person name="Bailey K."/>
            <person name="Holub E."/>
            <person name="Studholme D.J."/>
            <person name="Maclean D."/>
            <person name="Jones J.D."/>
        </authorList>
    </citation>
    <scope>NUCLEOTIDE SEQUENCE</scope>
</reference>
<gene>
    <name evidence="1" type="primary">AlNc14C108G6286</name>
    <name evidence="1" type="ORF">ALNC14_071010</name>
</gene>